<proteinExistence type="predicted"/>
<comment type="caution">
    <text evidence="2">The sequence shown here is derived from an EMBL/GenBank/DDBJ whole genome shotgun (WGS) entry which is preliminary data.</text>
</comment>
<dbReference type="Gene3D" id="3.90.930.1">
    <property type="match status" value="1"/>
</dbReference>
<protein>
    <submittedName>
        <fullName evidence="2">MORN repeat protein</fullName>
    </submittedName>
</protein>
<evidence type="ECO:0000313" key="2">
    <source>
        <dbReference type="EMBL" id="TDQ52270.1"/>
    </source>
</evidence>
<dbReference type="Proteomes" id="UP000295281">
    <property type="component" value="Unassembled WGS sequence"/>
</dbReference>
<name>A0A4R6UY88_9ACTN</name>
<reference evidence="2 3" key="1">
    <citation type="submission" date="2019-03" db="EMBL/GenBank/DDBJ databases">
        <title>Genomic Encyclopedia of Type Strains, Phase IV (KMG-IV): sequencing the most valuable type-strain genomes for metagenomic binning, comparative biology and taxonomic classification.</title>
        <authorList>
            <person name="Goeker M."/>
        </authorList>
    </citation>
    <scope>NUCLEOTIDE SEQUENCE [LARGE SCALE GENOMIC DNA]</scope>
    <source>
        <strain evidence="2 3">DSM 46770</strain>
    </source>
</reference>
<dbReference type="SUPFAM" id="SSF82185">
    <property type="entry name" value="Histone H3 K4-specific methyltransferase SET7/9 N-terminal domain"/>
    <property type="match status" value="1"/>
</dbReference>
<keyword evidence="3" id="KW-1185">Reference proteome</keyword>
<dbReference type="AlphaFoldDB" id="A0A4R6UY88"/>
<accession>A0A4R6UY88</accession>
<feature type="region of interest" description="Disordered" evidence="1">
    <location>
        <begin position="1"/>
        <end position="31"/>
    </location>
</feature>
<dbReference type="OrthoDB" id="4563261at2"/>
<dbReference type="RefSeq" id="WP_133741616.1">
    <property type="nucleotide sequence ID" value="NZ_SNYN01000007.1"/>
</dbReference>
<dbReference type="Pfam" id="PF07661">
    <property type="entry name" value="MORN_2"/>
    <property type="match status" value="3"/>
</dbReference>
<organism evidence="2 3">
    <name type="scientific">Actinorugispora endophytica</name>
    <dbReference type="NCBI Taxonomy" id="1605990"/>
    <lineage>
        <taxon>Bacteria</taxon>
        <taxon>Bacillati</taxon>
        <taxon>Actinomycetota</taxon>
        <taxon>Actinomycetes</taxon>
        <taxon>Streptosporangiales</taxon>
        <taxon>Nocardiopsidaceae</taxon>
        <taxon>Actinorugispora</taxon>
    </lineage>
</organism>
<gene>
    <name evidence="2" type="ORF">EV190_107102</name>
</gene>
<sequence>MNRISDEELESDGTGIALHEGKPFSGESVDYGPNGQILSLSTYKNGYEEGPWLEWYPDGTPKVEGLVAYSKGAVGPWKKWHPNGLIAEERNFDEEGVLVSERRWSDAGDLVEEKTYNAPRG</sequence>
<evidence type="ECO:0000256" key="1">
    <source>
        <dbReference type="SAM" id="MobiDB-lite"/>
    </source>
</evidence>
<evidence type="ECO:0000313" key="3">
    <source>
        <dbReference type="Proteomes" id="UP000295281"/>
    </source>
</evidence>
<dbReference type="InterPro" id="IPR011652">
    <property type="entry name" value="MORN_2"/>
</dbReference>
<dbReference type="EMBL" id="SNYN01000007">
    <property type="protein sequence ID" value="TDQ52270.1"/>
    <property type="molecule type" value="Genomic_DNA"/>
</dbReference>